<dbReference type="AlphaFoldDB" id="A0A1G1WJJ1"/>
<evidence type="ECO:0000313" key="1">
    <source>
        <dbReference type="EMBL" id="OGY27876.1"/>
    </source>
</evidence>
<gene>
    <name evidence="1" type="ORF">A2Z42_02225</name>
</gene>
<comment type="caution">
    <text evidence="1">The sequence shown here is derived from an EMBL/GenBank/DDBJ whole genome shotgun (WGS) entry which is preliminary data.</text>
</comment>
<organism evidence="1 2">
    <name type="scientific">Candidatus Woykebacteria bacterium RBG_19FT_COMBO_43_10</name>
    <dbReference type="NCBI Taxonomy" id="1802598"/>
    <lineage>
        <taxon>Bacteria</taxon>
        <taxon>Candidatus Woykeibacteriota</taxon>
    </lineage>
</organism>
<dbReference type="EMBL" id="MHCU01000019">
    <property type="protein sequence ID" value="OGY27876.1"/>
    <property type="molecule type" value="Genomic_DNA"/>
</dbReference>
<proteinExistence type="predicted"/>
<dbReference type="Proteomes" id="UP000176645">
    <property type="component" value="Unassembled WGS sequence"/>
</dbReference>
<protein>
    <submittedName>
        <fullName evidence="1">Uncharacterized protein</fullName>
    </submittedName>
</protein>
<reference evidence="1 2" key="1">
    <citation type="journal article" date="2016" name="Nat. Commun.">
        <title>Thousands of microbial genomes shed light on interconnected biogeochemical processes in an aquifer system.</title>
        <authorList>
            <person name="Anantharaman K."/>
            <person name="Brown C.T."/>
            <person name="Hug L.A."/>
            <person name="Sharon I."/>
            <person name="Castelle C.J."/>
            <person name="Probst A.J."/>
            <person name="Thomas B.C."/>
            <person name="Singh A."/>
            <person name="Wilkins M.J."/>
            <person name="Karaoz U."/>
            <person name="Brodie E.L."/>
            <person name="Williams K.H."/>
            <person name="Hubbard S.S."/>
            <person name="Banfield J.F."/>
        </authorList>
    </citation>
    <scope>NUCLEOTIDE SEQUENCE [LARGE SCALE GENOMIC DNA]</scope>
</reference>
<sequence length="86" mass="9034">MFLTTNPAASDAAPAMVADSNILTSILYASDGAIKLNSNVHVKEVTGYKLILESNATVTYETGLANVNFTSGPGGAFQINSWQEIP</sequence>
<evidence type="ECO:0000313" key="2">
    <source>
        <dbReference type="Proteomes" id="UP000176645"/>
    </source>
</evidence>
<accession>A0A1G1WJJ1</accession>
<name>A0A1G1WJJ1_9BACT</name>